<dbReference type="OrthoDB" id="283096at2"/>
<sequence>MVPPGFSGGVVFECQSEVGSRFALKGWATGTDLERVKEVHTVATFARQSGCVLVPAIHGVASAEGRQWELASWMPGEPALADASLDQIHSGAIALRQFHKAVAPCKQVQQPAPAVSARLRRIEQLRPLVTQMLQSRESPCAITTRPTPLSNAVGRASEILRRHWLPTADRITSELMDLQDCYVVTQYVLRDCHRDHVLFSDGRPSGLIDFDALRIDTPSADLARWVGGFLIRRDASVQNGKREDAVWQAAMAGFGLENVLEAQTIHAATVWSSLANWLVWIVLEQRSFPAGPDAVARRIDEITELAAQYQSRNTGKRRKLHKP</sequence>
<feature type="domain" description="Aminoglycoside phosphotransferase" evidence="1">
    <location>
        <begin position="14"/>
        <end position="226"/>
    </location>
</feature>
<reference evidence="2 3" key="1">
    <citation type="submission" date="2019-02" db="EMBL/GenBank/DDBJ databases">
        <title>Deep-cultivation of Planctomycetes and their phenomic and genomic characterization uncovers novel biology.</title>
        <authorList>
            <person name="Wiegand S."/>
            <person name="Jogler M."/>
            <person name="Boedeker C."/>
            <person name="Pinto D."/>
            <person name="Vollmers J."/>
            <person name="Rivas-Marin E."/>
            <person name="Kohn T."/>
            <person name="Peeters S.H."/>
            <person name="Heuer A."/>
            <person name="Rast P."/>
            <person name="Oberbeckmann S."/>
            <person name="Bunk B."/>
            <person name="Jeske O."/>
            <person name="Meyerdierks A."/>
            <person name="Storesund J.E."/>
            <person name="Kallscheuer N."/>
            <person name="Luecker S."/>
            <person name="Lage O.M."/>
            <person name="Pohl T."/>
            <person name="Merkel B.J."/>
            <person name="Hornburger P."/>
            <person name="Mueller R.-W."/>
            <person name="Bruemmer F."/>
            <person name="Labrenz M."/>
            <person name="Spormann A.M."/>
            <person name="Op Den Camp H."/>
            <person name="Overmann J."/>
            <person name="Amann R."/>
            <person name="Jetten M.S.M."/>
            <person name="Mascher T."/>
            <person name="Medema M.H."/>
            <person name="Devos D.P."/>
            <person name="Kaster A.-K."/>
            <person name="Ovreas L."/>
            <person name="Rohde M."/>
            <person name="Galperin M.Y."/>
            <person name="Jogler C."/>
        </authorList>
    </citation>
    <scope>NUCLEOTIDE SEQUENCE [LARGE SCALE GENOMIC DNA]</scope>
    <source>
        <strain evidence="2 3">Poly59</strain>
    </source>
</reference>
<dbReference type="InterPro" id="IPR011009">
    <property type="entry name" value="Kinase-like_dom_sf"/>
</dbReference>
<protein>
    <submittedName>
        <fullName evidence="2">Phosphotransferase enzyme family protein</fullName>
    </submittedName>
</protein>
<dbReference type="AlphaFoldDB" id="A0A5C6EZN9"/>
<keyword evidence="2" id="KW-0808">Transferase</keyword>
<evidence type="ECO:0000313" key="3">
    <source>
        <dbReference type="Proteomes" id="UP000317977"/>
    </source>
</evidence>
<comment type="caution">
    <text evidence="2">The sequence shown here is derived from an EMBL/GenBank/DDBJ whole genome shotgun (WGS) entry which is preliminary data.</text>
</comment>
<dbReference type="EMBL" id="SJPX01000002">
    <property type="protein sequence ID" value="TWU55103.1"/>
    <property type="molecule type" value="Genomic_DNA"/>
</dbReference>
<dbReference type="SUPFAM" id="SSF56112">
    <property type="entry name" value="Protein kinase-like (PK-like)"/>
    <property type="match status" value="1"/>
</dbReference>
<dbReference type="GO" id="GO:0016740">
    <property type="term" value="F:transferase activity"/>
    <property type="evidence" value="ECO:0007669"/>
    <property type="project" value="UniProtKB-KW"/>
</dbReference>
<evidence type="ECO:0000259" key="1">
    <source>
        <dbReference type="Pfam" id="PF01636"/>
    </source>
</evidence>
<keyword evidence="3" id="KW-1185">Reference proteome</keyword>
<dbReference type="Gene3D" id="3.90.1200.10">
    <property type="match status" value="1"/>
</dbReference>
<accession>A0A5C6EZN9</accession>
<gene>
    <name evidence="2" type="ORF">Poly59_13990</name>
</gene>
<dbReference type="Pfam" id="PF01636">
    <property type="entry name" value="APH"/>
    <property type="match status" value="1"/>
</dbReference>
<dbReference type="Proteomes" id="UP000317977">
    <property type="component" value="Unassembled WGS sequence"/>
</dbReference>
<organism evidence="2 3">
    <name type="scientific">Rubripirellula reticaptiva</name>
    <dbReference type="NCBI Taxonomy" id="2528013"/>
    <lineage>
        <taxon>Bacteria</taxon>
        <taxon>Pseudomonadati</taxon>
        <taxon>Planctomycetota</taxon>
        <taxon>Planctomycetia</taxon>
        <taxon>Pirellulales</taxon>
        <taxon>Pirellulaceae</taxon>
        <taxon>Rubripirellula</taxon>
    </lineage>
</organism>
<proteinExistence type="predicted"/>
<name>A0A5C6EZN9_9BACT</name>
<evidence type="ECO:0000313" key="2">
    <source>
        <dbReference type="EMBL" id="TWU55103.1"/>
    </source>
</evidence>
<dbReference type="InterPro" id="IPR002575">
    <property type="entry name" value="Aminoglycoside_PTrfase"/>
</dbReference>